<protein>
    <submittedName>
        <fullName evidence="2">Uncharacterized protein</fullName>
    </submittedName>
</protein>
<dbReference type="AlphaFoldDB" id="A0ABD0KKG6"/>
<keyword evidence="1" id="KW-0472">Membrane</keyword>
<evidence type="ECO:0000256" key="1">
    <source>
        <dbReference type="SAM" id="Phobius"/>
    </source>
</evidence>
<gene>
    <name evidence="2" type="ORF">BaRGS_00021193</name>
</gene>
<evidence type="ECO:0000313" key="2">
    <source>
        <dbReference type="EMBL" id="KAK7487491.1"/>
    </source>
</evidence>
<organism evidence="2 3">
    <name type="scientific">Batillaria attramentaria</name>
    <dbReference type="NCBI Taxonomy" id="370345"/>
    <lineage>
        <taxon>Eukaryota</taxon>
        <taxon>Metazoa</taxon>
        <taxon>Spiralia</taxon>
        <taxon>Lophotrochozoa</taxon>
        <taxon>Mollusca</taxon>
        <taxon>Gastropoda</taxon>
        <taxon>Caenogastropoda</taxon>
        <taxon>Sorbeoconcha</taxon>
        <taxon>Cerithioidea</taxon>
        <taxon>Batillariidae</taxon>
        <taxon>Batillaria</taxon>
    </lineage>
</organism>
<comment type="caution">
    <text evidence="2">The sequence shown here is derived from an EMBL/GenBank/DDBJ whole genome shotgun (WGS) entry which is preliminary data.</text>
</comment>
<keyword evidence="1" id="KW-0812">Transmembrane</keyword>
<dbReference type="EMBL" id="JACVVK020000163">
    <property type="protein sequence ID" value="KAK7487491.1"/>
    <property type="molecule type" value="Genomic_DNA"/>
</dbReference>
<evidence type="ECO:0000313" key="3">
    <source>
        <dbReference type="Proteomes" id="UP001519460"/>
    </source>
</evidence>
<feature type="transmembrane region" description="Helical" evidence="1">
    <location>
        <begin position="60"/>
        <end position="79"/>
    </location>
</feature>
<proteinExistence type="predicted"/>
<accession>A0ABD0KKG6</accession>
<name>A0ABD0KKG6_9CAEN</name>
<dbReference type="Proteomes" id="UP001519460">
    <property type="component" value="Unassembled WGS sequence"/>
</dbReference>
<sequence>MDSRVESAAALPFPRPVLRSRRGVPGSSAVTSRKLQLKVFWHWRYDESMPSPTPHDSVQYIYLSVAVGIVSVALLISTYHRYAAYSLKTSHVFGVCSAALEPAGSSRRHGAAYTETLVSQPISVRCRSQGFKASVSAFRACLLVTCRLGVLVRTGEIIVSCTVRRNHLRYCHTVHVLLV</sequence>
<reference evidence="2 3" key="1">
    <citation type="journal article" date="2023" name="Sci. Data">
        <title>Genome assembly of the Korean intertidal mud-creeper Batillaria attramentaria.</title>
        <authorList>
            <person name="Patra A.K."/>
            <person name="Ho P.T."/>
            <person name="Jun S."/>
            <person name="Lee S.J."/>
            <person name="Kim Y."/>
            <person name="Won Y.J."/>
        </authorList>
    </citation>
    <scope>NUCLEOTIDE SEQUENCE [LARGE SCALE GENOMIC DNA]</scope>
    <source>
        <strain evidence="2">Wonlab-2016</strain>
    </source>
</reference>
<keyword evidence="1" id="KW-1133">Transmembrane helix</keyword>
<keyword evidence="3" id="KW-1185">Reference proteome</keyword>